<dbReference type="Proteomes" id="UP000054558">
    <property type="component" value="Unassembled WGS sequence"/>
</dbReference>
<keyword evidence="1" id="KW-0812">Transmembrane</keyword>
<evidence type="ECO:0000313" key="3">
    <source>
        <dbReference type="Proteomes" id="UP000054558"/>
    </source>
</evidence>
<dbReference type="EMBL" id="DF236979">
    <property type="protein sequence ID" value="GAQ79413.1"/>
    <property type="molecule type" value="Genomic_DNA"/>
</dbReference>
<keyword evidence="3" id="KW-1185">Reference proteome</keyword>
<sequence length="257" mass="28513">MKDVCRNMLTFKLTRRQAGRDACQADQNPLNPRTSLCYLESNQPTWIALDAPDRMARVLLLVGGLLAIMAVQVAAKSAMNPNFTYSFWRDVKNPNQYYALSLGWRLTFPKHVSRKVATQCASLVTSVHRPFEHGWEQDHRVYNKGVEKGWILSRNAAGFTAPNLDAEACLMDVLRHTYPTLEIALLCALTVGWLAVAVVVLCVGGCCAGVLALGSETWDARKRARQQQYPQTPVGVKPFAPAGYTREPYYAPGAGRV</sequence>
<feature type="transmembrane region" description="Helical" evidence="1">
    <location>
        <begin position="58"/>
        <end position="75"/>
    </location>
</feature>
<evidence type="ECO:0000256" key="1">
    <source>
        <dbReference type="SAM" id="Phobius"/>
    </source>
</evidence>
<protein>
    <submittedName>
        <fullName evidence="2">Uncharacterized protein</fullName>
    </submittedName>
</protein>
<reference evidence="2 3" key="1">
    <citation type="journal article" date="2014" name="Nat. Commun.">
        <title>Klebsormidium flaccidum genome reveals primary factors for plant terrestrial adaptation.</title>
        <authorList>
            <person name="Hori K."/>
            <person name="Maruyama F."/>
            <person name="Fujisawa T."/>
            <person name="Togashi T."/>
            <person name="Yamamoto N."/>
            <person name="Seo M."/>
            <person name="Sato S."/>
            <person name="Yamada T."/>
            <person name="Mori H."/>
            <person name="Tajima N."/>
            <person name="Moriyama T."/>
            <person name="Ikeuchi M."/>
            <person name="Watanabe M."/>
            <person name="Wada H."/>
            <person name="Kobayashi K."/>
            <person name="Saito M."/>
            <person name="Masuda T."/>
            <person name="Sasaki-Sekimoto Y."/>
            <person name="Mashiguchi K."/>
            <person name="Awai K."/>
            <person name="Shimojima M."/>
            <person name="Masuda S."/>
            <person name="Iwai M."/>
            <person name="Nobusawa T."/>
            <person name="Narise T."/>
            <person name="Kondo S."/>
            <person name="Saito H."/>
            <person name="Sato R."/>
            <person name="Murakawa M."/>
            <person name="Ihara Y."/>
            <person name="Oshima-Yamada Y."/>
            <person name="Ohtaka K."/>
            <person name="Satoh M."/>
            <person name="Sonobe K."/>
            <person name="Ishii M."/>
            <person name="Ohtani R."/>
            <person name="Kanamori-Sato M."/>
            <person name="Honoki R."/>
            <person name="Miyazaki D."/>
            <person name="Mochizuki H."/>
            <person name="Umetsu J."/>
            <person name="Higashi K."/>
            <person name="Shibata D."/>
            <person name="Kamiya Y."/>
            <person name="Sato N."/>
            <person name="Nakamura Y."/>
            <person name="Tabata S."/>
            <person name="Ida S."/>
            <person name="Kurokawa K."/>
            <person name="Ohta H."/>
        </authorList>
    </citation>
    <scope>NUCLEOTIDE SEQUENCE [LARGE SCALE GENOMIC DNA]</scope>
    <source>
        <strain evidence="2 3">NIES-2285</strain>
    </source>
</reference>
<accession>A0A0U9HM63</accession>
<dbReference type="AlphaFoldDB" id="A0A0U9HM63"/>
<organism evidence="2 3">
    <name type="scientific">Klebsormidium nitens</name>
    <name type="common">Green alga</name>
    <name type="synonym">Ulothrix nitens</name>
    <dbReference type="NCBI Taxonomy" id="105231"/>
    <lineage>
        <taxon>Eukaryota</taxon>
        <taxon>Viridiplantae</taxon>
        <taxon>Streptophyta</taxon>
        <taxon>Klebsormidiophyceae</taxon>
        <taxon>Klebsormidiales</taxon>
        <taxon>Klebsormidiaceae</taxon>
        <taxon>Klebsormidium</taxon>
    </lineage>
</organism>
<feature type="transmembrane region" description="Helical" evidence="1">
    <location>
        <begin position="183"/>
        <end position="213"/>
    </location>
</feature>
<evidence type="ECO:0000313" key="2">
    <source>
        <dbReference type="EMBL" id="GAQ79413.1"/>
    </source>
</evidence>
<keyword evidence="1" id="KW-1133">Transmembrane helix</keyword>
<name>A0A0U9HM63_KLENI</name>
<proteinExistence type="predicted"/>
<keyword evidence="1" id="KW-0472">Membrane</keyword>
<gene>
    <name evidence="2" type="ORF">KFL_000300110</name>
</gene>